<evidence type="ECO:0000256" key="2">
    <source>
        <dbReference type="ARBA" id="ARBA00022692"/>
    </source>
</evidence>
<reference evidence="7 8" key="1">
    <citation type="submission" date="2023-07" db="EMBL/GenBank/DDBJ databases">
        <title>Closed genome sequence of Methanimicrococcus sp. Es2.</title>
        <authorList>
            <person name="Protasov E."/>
            <person name="Platt K."/>
            <person name="Reeh H."/>
            <person name="Poehlein A."/>
            <person name="Daniel R."/>
            <person name="Brune A."/>
        </authorList>
    </citation>
    <scope>NUCLEOTIDE SEQUENCE [LARGE SCALE GENOMIC DNA]</scope>
    <source>
        <strain evidence="7 8">Es2</strain>
    </source>
</reference>
<comment type="subcellular location">
    <subcellularLocation>
        <location evidence="5">Cell membrane</location>
        <topology evidence="5">Multi-pass membrane protein</topology>
    </subcellularLocation>
    <subcellularLocation>
        <location evidence="1">Membrane</location>
        <topology evidence="1">Multi-pass membrane protein</topology>
    </subcellularLocation>
</comment>
<name>A0AA96V7X4_9EURY</name>
<dbReference type="Pfam" id="PF00902">
    <property type="entry name" value="TatC"/>
    <property type="match status" value="1"/>
</dbReference>
<dbReference type="HAMAP" id="MF_00902">
    <property type="entry name" value="TatC"/>
    <property type="match status" value="1"/>
</dbReference>
<keyword evidence="5" id="KW-0653">Protein transport</keyword>
<evidence type="ECO:0000313" key="8">
    <source>
        <dbReference type="Proteomes" id="UP001302662"/>
    </source>
</evidence>
<evidence type="ECO:0000256" key="4">
    <source>
        <dbReference type="ARBA" id="ARBA00023136"/>
    </source>
</evidence>
<dbReference type="GO" id="GO:0009977">
    <property type="term" value="F:proton motive force dependent protein transmembrane transporter activity"/>
    <property type="evidence" value="ECO:0007669"/>
    <property type="project" value="TreeGrafter"/>
</dbReference>
<evidence type="ECO:0000256" key="1">
    <source>
        <dbReference type="ARBA" id="ARBA00004141"/>
    </source>
</evidence>
<feature type="transmembrane region" description="Helical" evidence="5">
    <location>
        <begin position="111"/>
        <end position="137"/>
    </location>
</feature>
<sequence>MTSLSDELNKLDFSQSSEENQSKQSETPVSNMGQTAAPAADAGQTAAPAANAGQAAAPAANAEQASAPAAGISAASKPEFLSPQEEFKKKRPESDYEEHVVGHLKELRNRIIIAGLVLLVGALIAYPFSGDLIAYLWDQFIPESVIMSIYSPTEYLVTRLKLSIAAAICVFFPFLMYELFKFMSRGLYQNERKFLIKVVPLSFILFVLGASLAYFIILPLFMNYVLFYSDQTAIAQIGLGETFNTIISLVLGFGLVFQVPLLMVSVVRMGIVEEKTLRKGRLVVYGTLIGFAFLIAPDPTMISQLLAGVALVVLFEFSLILLKFV</sequence>
<keyword evidence="5" id="KW-1003">Cell membrane</keyword>
<dbReference type="GO" id="GO:0043953">
    <property type="term" value="P:protein transport by the Tat complex"/>
    <property type="evidence" value="ECO:0007669"/>
    <property type="project" value="UniProtKB-UniRule"/>
</dbReference>
<feature type="transmembrane region" description="Helical" evidence="5">
    <location>
        <begin position="157"/>
        <end position="177"/>
    </location>
</feature>
<protein>
    <recommendedName>
        <fullName evidence="5">Sec-independent protein translocase protein TatC</fullName>
    </recommendedName>
</protein>
<feature type="transmembrane region" description="Helical" evidence="5">
    <location>
        <begin position="302"/>
        <end position="322"/>
    </location>
</feature>
<keyword evidence="2 5" id="KW-0812">Transmembrane</keyword>
<evidence type="ECO:0000256" key="5">
    <source>
        <dbReference type="HAMAP-Rule" id="MF_00902"/>
    </source>
</evidence>
<evidence type="ECO:0000256" key="6">
    <source>
        <dbReference type="SAM" id="MobiDB-lite"/>
    </source>
</evidence>
<dbReference type="NCBIfam" id="TIGR00945">
    <property type="entry name" value="tatC"/>
    <property type="match status" value="1"/>
</dbReference>
<keyword evidence="4 5" id="KW-0472">Membrane</keyword>
<dbReference type="EMBL" id="CP131062">
    <property type="protein sequence ID" value="WNY28374.1"/>
    <property type="molecule type" value="Genomic_DNA"/>
</dbReference>
<dbReference type="GeneID" id="85197010"/>
<comment type="subunit">
    <text evidence="5">Forms a complex with TatA.</text>
</comment>
<dbReference type="GO" id="GO:0033281">
    <property type="term" value="C:TAT protein transport complex"/>
    <property type="evidence" value="ECO:0007669"/>
    <property type="project" value="UniProtKB-UniRule"/>
</dbReference>
<dbReference type="AlphaFoldDB" id="A0AA96V7X4"/>
<accession>A0AA96V7X4</accession>
<keyword evidence="3 5" id="KW-1133">Transmembrane helix</keyword>
<dbReference type="PANTHER" id="PTHR30371:SF0">
    <property type="entry name" value="SEC-INDEPENDENT PROTEIN TRANSLOCASE PROTEIN TATC, CHLOROPLASTIC-RELATED"/>
    <property type="match status" value="1"/>
</dbReference>
<comment type="function">
    <text evidence="5">Part of the twin-arginine translocation (Tat) system that transports large folded proteins containing a characteristic twin-arginine motif in their signal peptide across membranes.</text>
</comment>
<keyword evidence="5" id="KW-0811">Translocation</keyword>
<gene>
    <name evidence="7" type="primary">tatC_2</name>
    <name evidence="5" type="synonym">tatC</name>
    <name evidence="7" type="ORF">MmiEs2_05590</name>
</gene>
<dbReference type="PRINTS" id="PR01840">
    <property type="entry name" value="TATCFAMILY"/>
</dbReference>
<feature type="compositionally biased region" description="Low complexity" evidence="6">
    <location>
        <begin position="33"/>
        <end position="68"/>
    </location>
</feature>
<proteinExistence type="inferred from homology"/>
<dbReference type="KEGG" id="mees:MmiEs2_05590"/>
<comment type="similarity">
    <text evidence="5">Belongs to the TatC family.</text>
</comment>
<feature type="transmembrane region" description="Helical" evidence="5">
    <location>
        <begin position="246"/>
        <end position="267"/>
    </location>
</feature>
<feature type="region of interest" description="Disordered" evidence="6">
    <location>
        <begin position="1"/>
        <end position="68"/>
    </location>
</feature>
<feature type="transmembrane region" description="Helical" evidence="5">
    <location>
        <begin position="279"/>
        <end position="296"/>
    </location>
</feature>
<dbReference type="GO" id="GO:0065002">
    <property type="term" value="P:intracellular protein transmembrane transport"/>
    <property type="evidence" value="ECO:0007669"/>
    <property type="project" value="TreeGrafter"/>
</dbReference>
<dbReference type="InterPro" id="IPR002033">
    <property type="entry name" value="TatC"/>
</dbReference>
<feature type="transmembrane region" description="Helical" evidence="5">
    <location>
        <begin position="198"/>
        <end position="226"/>
    </location>
</feature>
<keyword evidence="5" id="KW-0813">Transport</keyword>
<keyword evidence="8" id="KW-1185">Reference proteome</keyword>
<evidence type="ECO:0000313" key="7">
    <source>
        <dbReference type="EMBL" id="WNY28374.1"/>
    </source>
</evidence>
<feature type="compositionally biased region" description="Low complexity" evidence="6">
    <location>
        <begin position="14"/>
        <end position="26"/>
    </location>
</feature>
<evidence type="ECO:0000256" key="3">
    <source>
        <dbReference type="ARBA" id="ARBA00022989"/>
    </source>
</evidence>
<dbReference type="PANTHER" id="PTHR30371">
    <property type="entry name" value="SEC-INDEPENDENT PROTEIN TRANSLOCASE PROTEIN TATC"/>
    <property type="match status" value="1"/>
</dbReference>
<dbReference type="Proteomes" id="UP001302662">
    <property type="component" value="Chromosome"/>
</dbReference>
<organism evidence="7 8">
    <name type="scientific">Methanimicrococcus stummii</name>
    <dbReference type="NCBI Taxonomy" id="3028294"/>
    <lineage>
        <taxon>Archaea</taxon>
        <taxon>Methanobacteriati</taxon>
        <taxon>Methanobacteriota</taxon>
        <taxon>Stenosarchaea group</taxon>
        <taxon>Methanomicrobia</taxon>
        <taxon>Methanosarcinales</taxon>
        <taxon>Methanosarcinaceae</taxon>
        <taxon>Methanimicrococcus</taxon>
    </lineage>
</organism>
<dbReference type="RefSeq" id="WP_316559916.1">
    <property type="nucleotide sequence ID" value="NZ_CP131062.1"/>
</dbReference>